<gene>
    <name evidence="1" type="ORF">AK812_SmicGene5137</name>
</gene>
<keyword evidence="2" id="KW-1185">Reference proteome</keyword>
<evidence type="ECO:0000313" key="2">
    <source>
        <dbReference type="Proteomes" id="UP000186817"/>
    </source>
</evidence>
<name>A0A1Q9EUJ5_SYMMI</name>
<proteinExistence type="predicted"/>
<dbReference type="Proteomes" id="UP000186817">
    <property type="component" value="Unassembled WGS sequence"/>
</dbReference>
<sequence length="84" mass="9527">MEDNQSRLQKRLDSLIPTLNLLLRRTLLRDSCVQQVAKLVNPDLRCSDASDKLHASRPMALLKDLEVERCCPEKMSPSHAGEPM</sequence>
<organism evidence="1 2">
    <name type="scientific">Symbiodinium microadriaticum</name>
    <name type="common">Dinoflagellate</name>
    <name type="synonym">Zooxanthella microadriatica</name>
    <dbReference type="NCBI Taxonomy" id="2951"/>
    <lineage>
        <taxon>Eukaryota</taxon>
        <taxon>Sar</taxon>
        <taxon>Alveolata</taxon>
        <taxon>Dinophyceae</taxon>
        <taxon>Suessiales</taxon>
        <taxon>Symbiodiniaceae</taxon>
        <taxon>Symbiodinium</taxon>
    </lineage>
</organism>
<comment type="caution">
    <text evidence="1">The sequence shown here is derived from an EMBL/GenBank/DDBJ whole genome shotgun (WGS) entry which is preliminary data.</text>
</comment>
<dbReference type="AlphaFoldDB" id="A0A1Q9EUJ5"/>
<accession>A0A1Q9EUJ5</accession>
<reference evidence="1 2" key="1">
    <citation type="submission" date="2016-02" db="EMBL/GenBank/DDBJ databases">
        <title>Genome analysis of coral dinoflagellate symbionts highlights evolutionary adaptations to a symbiotic lifestyle.</title>
        <authorList>
            <person name="Aranda M."/>
            <person name="Li Y."/>
            <person name="Liew Y.J."/>
            <person name="Baumgarten S."/>
            <person name="Simakov O."/>
            <person name="Wilson M."/>
            <person name="Piel J."/>
            <person name="Ashoor H."/>
            <person name="Bougouffa S."/>
            <person name="Bajic V.B."/>
            <person name="Ryu T."/>
            <person name="Ravasi T."/>
            <person name="Bayer T."/>
            <person name="Micklem G."/>
            <person name="Kim H."/>
            <person name="Bhak J."/>
            <person name="Lajeunesse T.C."/>
            <person name="Voolstra C.R."/>
        </authorList>
    </citation>
    <scope>NUCLEOTIDE SEQUENCE [LARGE SCALE GENOMIC DNA]</scope>
    <source>
        <strain evidence="1 2">CCMP2467</strain>
    </source>
</reference>
<evidence type="ECO:0000313" key="1">
    <source>
        <dbReference type="EMBL" id="OLQ11073.1"/>
    </source>
</evidence>
<dbReference type="EMBL" id="LSRX01000066">
    <property type="protein sequence ID" value="OLQ11073.1"/>
    <property type="molecule type" value="Genomic_DNA"/>
</dbReference>
<protein>
    <submittedName>
        <fullName evidence="1">Uncharacterized protein</fullName>
    </submittedName>
</protein>